<dbReference type="SUPFAM" id="SSF54277">
    <property type="entry name" value="CAD &amp; PB1 domains"/>
    <property type="match status" value="1"/>
</dbReference>
<dbReference type="InterPro" id="IPR053793">
    <property type="entry name" value="PB1-like"/>
</dbReference>
<dbReference type="SMART" id="SM00666">
    <property type="entry name" value="PB1"/>
    <property type="match status" value="1"/>
</dbReference>
<dbReference type="InterPro" id="IPR000270">
    <property type="entry name" value="PB1_dom"/>
</dbReference>
<sequence>MEKPFQSINTTIGSEYIIKDTKDTIQKVLQLLTLRDEHVLVQFWSPCKFGKHMLLKTIDQPFRLDIANDGLGNYRRKSELIMFAVDDTCKEQDLNPVIRVYKRGLPEWTCDITNLFLQDYEQHKYSAFVRWNLHGYLILPVFDSSTLLCVGVLELVTASKYTDFAYEVQEVHRILKETNLKSPQAFLGPIYNVNEPDKLTRILKDICDTHKLPLAQIWTVSLLTSFVVTGRNISKTCSSFGSSCIGKTCMSTNELPFYVQDRYVHFREACSLHHLHTAGGVVGRALSSHGSCFCGDVTRLDEEEYSLVHMARATDFTSCFAIYFRSIEHDTEYVLEIFLPVDMKEIADLQNLVRNLKLHFTLSSGFELGDLLNTAFIKVSTEVSKPSSAVQPDIIDTSLTAEQVELGLLTEAGTNRQIDCLNAQDERDSGNDYYNLVASPILDNTISVEEGCGSVEKQISVKQRRKRKLQSFTLETLQQYFRMPIGEASRCLDVSRSTLKRVCRDLGILTWPLRHRKQKYSPFGIYTAVLLLVRLKRWSCSSNHHGFSPRWWTCDKHKDFDSKSKMSKEANDSAKVTSPLAIFPIAEPACPKPFSRPPQEQFGIYEAAFLLLGLKRWRKRTAIMHTLPYNDSLAIGRVSNSIDMFHAFSKQDVGLFLQTNKVTVKATFDNDTVKFQFPISSGLLQLKNQVAQRIRLESSKFVLKYRDEDDDLILIACDADLRNLMPFSATSGSNITLKLLVEMVHDRESSNGKPR</sequence>
<dbReference type="STRING" id="35608.A0A2U1L6X7"/>
<dbReference type="InterPro" id="IPR055081">
    <property type="entry name" value="NLP1-9_GAF"/>
</dbReference>
<keyword evidence="8" id="KW-1185">Reference proteome</keyword>
<dbReference type="AlphaFoldDB" id="A0A2U1L6X7"/>
<reference evidence="7 8" key="1">
    <citation type="journal article" date="2018" name="Mol. Plant">
        <title>The genome of Artemisia annua provides insight into the evolution of Asteraceae family and artemisinin biosynthesis.</title>
        <authorList>
            <person name="Shen Q."/>
            <person name="Zhang L."/>
            <person name="Liao Z."/>
            <person name="Wang S."/>
            <person name="Yan T."/>
            <person name="Shi P."/>
            <person name="Liu M."/>
            <person name="Fu X."/>
            <person name="Pan Q."/>
            <person name="Wang Y."/>
            <person name="Lv Z."/>
            <person name="Lu X."/>
            <person name="Zhang F."/>
            <person name="Jiang W."/>
            <person name="Ma Y."/>
            <person name="Chen M."/>
            <person name="Hao X."/>
            <person name="Li L."/>
            <person name="Tang Y."/>
            <person name="Lv G."/>
            <person name="Zhou Y."/>
            <person name="Sun X."/>
            <person name="Brodelius P.E."/>
            <person name="Rose J.K.C."/>
            <person name="Tang K."/>
        </authorList>
    </citation>
    <scope>NUCLEOTIDE SEQUENCE [LARGE SCALE GENOMIC DNA]</scope>
    <source>
        <strain evidence="8">cv. Huhao1</strain>
        <tissue evidence="7">Leaf</tissue>
    </source>
</reference>
<dbReference type="Pfam" id="PF02042">
    <property type="entry name" value="RWP-RK"/>
    <property type="match status" value="1"/>
</dbReference>
<feature type="domain" description="RWP-RK" evidence="5">
    <location>
        <begin position="455"/>
        <end position="539"/>
    </location>
</feature>
<dbReference type="PROSITE" id="PS51745">
    <property type="entry name" value="PB1"/>
    <property type="match status" value="1"/>
</dbReference>
<gene>
    <name evidence="7" type="ORF">CTI12_AA507530</name>
</gene>
<name>A0A2U1L6X7_ARTAN</name>
<dbReference type="Pfam" id="PF22922">
    <property type="entry name" value="GAF_NLP"/>
    <property type="match status" value="1"/>
</dbReference>
<keyword evidence="2 7" id="KW-0238">DNA-binding</keyword>
<dbReference type="GO" id="GO:0003677">
    <property type="term" value="F:DNA binding"/>
    <property type="evidence" value="ECO:0007669"/>
    <property type="project" value="UniProtKB-KW"/>
</dbReference>
<protein>
    <submittedName>
        <fullName evidence="7">PB1 domain, RWP-RK domain, Homeodomain-like protein</fullName>
    </submittedName>
</protein>
<evidence type="ECO:0000256" key="1">
    <source>
        <dbReference type="ARBA" id="ARBA00023015"/>
    </source>
</evidence>
<evidence type="ECO:0000259" key="5">
    <source>
        <dbReference type="PROSITE" id="PS51519"/>
    </source>
</evidence>
<feature type="domain" description="PB1" evidence="6">
    <location>
        <begin position="661"/>
        <end position="744"/>
    </location>
</feature>
<keyword evidence="7" id="KW-0371">Homeobox</keyword>
<dbReference type="Proteomes" id="UP000245207">
    <property type="component" value="Unassembled WGS sequence"/>
</dbReference>
<evidence type="ECO:0000256" key="3">
    <source>
        <dbReference type="ARBA" id="ARBA00023163"/>
    </source>
</evidence>
<dbReference type="InterPro" id="IPR045012">
    <property type="entry name" value="NLP"/>
</dbReference>
<keyword evidence="4" id="KW-0539">Nucleus</keyword>
<dbReference type="Pfam" id="PF00564">
    <property type="entry name" value="PB1"/>
    <property type="match status" value="1"/>
</dbReference>
<comment type="caution">
    <text evidence="7">The sequence shown here is derived from an EMBL/GenBank/DDBJ whole genome shotgun (WGS) entry which is preliminary data.</text>
</comment>
<evidence type="ECO:0000313" key="8">
    <source>
        <dbReference type="Proteomes" id="UP000245207"/>
    </source>
</evidence>
<dbReference type="PANTHER" id="PTHR32002">
    <property type="entry name" value="PROTEIN NLP8"/>
    <property type="match status" value="1"/>
</dbReference>
<evidence type="ECO:0000256" key="2">
    <source>
        <dbReference type="ARBA" id="ARBA00023125"/>
    </source>
</evidence>
<dbReference type="EMBL" id="PKPP01011104">
    <property type="protein sequence ID" value="PWA44767.1"/>
    <property type="molecule type" value="Genomic_DNA"/>
</dbReference>
<evidence type="ECO:0000259" key="6">
    <source>
        <dbReference type="PROSITE" id="PS51745"/>
    </source>
</evidence>
<dbReference type="GO" id="GO:0003700">
    <property type="term" value="F:DNA-binding transcription factor activity"/>
    <property type="evidence" value="ECO:0007669"/>
    <property type="project" value="InterPro"/>
</dbReference>
<dbReference type="PROSITE" id="PS51519">
    <property type="entry name" value="RWP_RK"/>
    <property type="match status" value="1"/>
</dbReference>
<organism evidence="7 8">
    <name type="scientific">Artemisia annua</name>
    <name type="common">Sweet wormwood</name>
    <dbReference type="NCBI Taxonomy" id="35608"/>
    <lineage>
        <taxon>Eukaryota</taxon>
        <taxon>Viridiplantae</taxon>
        <taxon>Streptophyta</taxon>
        <taxon>Embryophyta</taxon>
        <taxon>Tracheophyta</taxon>
        <taxon>Spermatophyta</taxon>
        <taxon>Magnoliopsida</taxon>
        <taxon>eudicotyledons</taxon>
        <taxon>Gunneridae</taxon>
        <taxon>Pentapetalae</taxon>
        <taxon>asterids</taxon>
        <taxon>campanulids</taxon>
        <taxon>Asterales</taxon>
        <taxon>Asteraceae</taxon>
        <taxon>Asteroideae</taxon>
        <taxon>Anthemideae</taxon>
        <taxon>Artemisiinae</taxon>
        <taxon>Artemisia</taxon>
    </lineage>
</organism>
<evidence type="ECO:0000313" key="7">
    <source>
        <dbReference type="EMBL" id="PWA44767.1"/>
    </source>
</evidence>
<keyword evidence="1" id="KW-0805">Transcription regulation</keyword>
<proteinExistence type="predicted"/>
<dbReference type="PANTHER" id="PTHR32002:SF35">
    <property type="entry name" value="PROTEIN NLP6"/>
    <property type="match status" value="1"/>
</dbReference>
<dbReference type="OrthoDB" id="1747617at2759"/>
<dbReference type="InterPro" id="IPR003035">
    <property type="entry name" value="RWP-RK_dom"/>
</dbReference>
<evidence type="ECO:0000256" key="4">
    <source>
        <dbReference type="ARBA" id="ARBA00023242"/>
    </source>
</evidence>
<dbReference type="Gene3D" id="3.10.20.90">
    <property type="entry name" value="Phosphatidylinositol 3-kinase Catalytic Subunit, Chain A, domain 1"/>
    <property type="match status" value="1"/>
</dbReference>
<accession>A0A2U1L6X7</accession>
<keyword evidence="3" id="KW-0804">Transcription</keyword>